<dbReference type="Pfam" id="PF05954">
    <property type="entry name" value="Phage_GPD"/>
    <property type="match status" value="1"/>
</dbReference>
<dbReference type="EMBL" id="AUXW01000176">
    <property type="protein sequence ID" value="KKE81863.1"/>
    <property type="molecule type" value="Genomic_DNA"/>
</dbReference>
<reference evidence="2 3" key="1">
    <citation type="journal article" date="2015" name="BMC Genomics">
        <title>Genome mining reveals unlocked bioactive potential of marine Gram-negative bacteria.</title>
        <authorList>
            <person name="Machado H."/>
            <person name="Sonnenschein E.C."/>
            <person name="Melchiorsen J."/>
            <person name="Gram L."/>
        </authorList>
    </citation>
    <scope>NUCLEOTIDE SEQUENCE [LARGE SCALE GENOMIC DNA]</scope>
    <source>
        <strain evidence="2 3">S4054</strain>
    </source>
</reference>
<sequence>MFGLDAGKLTGADESHFGVTIAGLSDALFQVQSFQADLDALCDDCIFDIQVLSEELVEPDVLIGKDISLIIAWSTEDLTVTGFLTNYICHGQSHQGYVYTLTLQSGLAKLKQHRSNRIFTDMNPGQIIQSVLQKCDFPSAQLDLQVSGPTLDMVVQYDESDYDFITRLMRRYGYVYGWRETDYGIAKLAICESSDKFARPLKEITLPFVSPSGQVRTCESVFAFSKKATMLSEQVRYYDSHYERGGQIQGSSRNKTDISGFGESAHFGDNLASDGDGNDLAEVHQRSLDCQRETLIADTDCRALRPGVCLTVTDHPSYSGEYLVTHVSHQGCQAGSVAYGSKVTGLTYKNQAVLLPIAQDYCAQPRPKRRVFATFNATIEQEVDETGQYQVKLPFNQDGEGQQSRPTRLTQTYGGQGHGMHFPLTQGTEVLVCGENGDLDRPVILGALYNAQAPSPVSSNNPYENKIVTRAGNTLVMSDKEGERKIKVATASDDNSLLLDATDGQEKVMLQSSRGEMRLQAQEDLTMQAGGNLNVTASDELTVKAADRIAIQSTDAELELHGARGIRLTADLNFKIQATDGDIDLEATQALSMEAAQEINVHSQEGNIEMSANAGEITLSSGNNLTLSTQGQGSIQLVQGRGSIEIDGAGNITINGTNLTLSARNISISGNALANN</sequence>
<gene>
    <name evidence="2" type="ORF">N479_02565</name>
</gene>
<dbReference type="SUPFAM" id="SSF69349">
    <property type="entry name" value="Phage fibre proteins"/>
    <property type="match status" value="1"/>
</dbReference>
<organism evidence="2 3">
    <name type="scientific">Pseudoalteromonas luteoviolacea S4054</name>
    <dbReference type="NCBI Taxonomy" id="1129367"/>
    <lineage>
        <taxon>Bacteria</taxon>
        <taxon>Pseudomonadati</taxon>
        <taxon>Pseudomonadota</taxon>
        <taxon>Gammaproteobacteria</taxon>
        <taxon>Alteromonadales</taxon>
        <taxon>Pseudoalteromonadaceae</taxon>
        <taxon>Pseudoalteromonas</taxon>
    </lineage>
</organism>
<dbReference type="InterPro" id="IPR006531">
    <property type="entry name" value="Gp5/Vgr_OB"/>
</dbReference>
<dbReference type="Gene3D" id="3.55.50.10">
    <property type="entry name" value="Baseplate protein-like domains"/>
    <property type="match status" value="1"/>
</dbReference>
<evidence type="ECO:0000313" key="3">
    <source>
        <dbReference type="Proteomes" id="UP000033434"/>
    </source>
</evidence>
<dbReference type="InterPro" id="IPR006533">
    <property type="entry name" value="T6SS_Vgr_RhsGE"/>
</dbReference>
<dbReference type="RefSeq" id="WP_046357734.1">
    <property type="nucleotide sequence ID" value="NZ_AUXW01000176.1"/>
</dbReference>
<comment type="caution">
    <text evidence="2">The sequence shown here is derived from an EMBL/GenBank/DDBJ whole genome shotgun (WGS) entry which is preliminary data.</text>
</comment>
<feature type="domain" description="Gp5/Type VI secretion system Vgr protein OB-fold" evidence="1">
    <location>
        <begin position="377"/>
        <end position="449"/>
    </location>
</feature>
<dbReference type="Pfam" id="PF04717">
    <property type="entry name" value="Phage_base_V"/>
    <property type="match status" value="1"/>
</dbReference>
<dbReference type="InterPro" id="IPR037026">
    <property type="entry name" value="Vgr_OB-fold_dom_sf"/>
</dbReference>
<accession>A0A0F6A6X8</accession>
<dbReference type="AlphaFoldDB" id="A0A0F6A6X8"/>
<dbReference type="SUPFAM" id="SSF69255">
    <property type="entry name" value="gp5 N-terminal domain-like"/>
    <property type="match status" value="1"/>
</dbReference>
<proteinExistence type="predicted"/>
<name>A0A0F6A6X8_9GAMM</name>
<evidence type="ECO:0000259" key="1">
    <source>
        <dbReference type="Pfam" id="PF04717"/>
    </source>
</evidence>
<dbReference type="NCBIfam" id="TIGR01646">
    <property type="entry name" value="vgr_GE"/>
    <property type="match status" value="1"/>
</dbReference>
<dbReference type="Gene3D" id="2.30.110.50">
    <property type="match status" value="1"/>
</dbReference>
<dbReference type="PATRIC" id="fig|1129367.4.peg.4362"/>
<evidence type="ECO:0000313" key="2">
    <source>
        <dbReference type="EMBL" id="KKE81863.1"/>
    </source>
</evidence>
<dbReference type="SUPFAM" id="SSF69279">
    <property type="entry name" value="Phage tail proteins"/>
    <property type="match status" value="2"/>
</dbReference>
<dbReference type="Gene3D" id="4.10.220.110">
    <property type="match status" value="1"/>
</dbReference>
<dbReference type="Gene3D" id="2.40.50.230">
    <property type="entry name" value="Gp5 N-terminal domain"/>
    <property type="match status" value="1"/>
</dbReference>
<protein>
    <recommendedName>
        <fullName evidence="1">Gp5/Type VI secretion system Vgr protein OB-fold domain-containing protein</fullName>
    </recommendedName>
</protein>
<dbReference type="Proteomes" id="UP000033434">
    <property type="component" value="Unassembled WGS sequence"/>
</dbReference>